<dbReference type="InterPro" id="IPR029787">
    <property type="entry name" value="Nucleotide_cyclase"/>
</dbReference>
<comment type="caution">
    <text evidence="4">The sequence shown here is derived from an EMBL/GenBank/DDBJ whole genome shotgun (WGS) entry which is preliminary data.</text>
</comment>
<dbReference type="Gene3D" id="3.30.450.20">
    <property type="entry name" value="PAS domain"/>
    <property type="match status" value="1"/>
</dbReference>
<dbReference type="EMBL" id="JAQQFR010000004">
    <property type="protein sequence ID" value="MFL9878385.1"/>
    <property type="molecule type" value="Genomic_DNA"/>
</dbReference>
<keyword evidence="5" id="KW-1185">Reference proteome</keyword>
<dbReference type="Pfam" id="PF12860">
    <property type="entry name" value="PAS_7"/>
    <property type="match status" value="1"/>
</dbReference>
<evidence type="ECO:0000259" key="3">
    <source>
        <dbReference type="PROSITE" id="PS50887"/>
    </source>
</evidence>
<feature type="domain" description="GGDEF" evidence="3">
    <location>
        <begin position="178"/>
        <end position="312"/>
    </location>
</feature>
<protein>
    <recommendedName>
        <fullName evidence="1">diguanylate cyclase</fullName>
        <ecNumber evidence="1">2.7.7.65</ecNumber>
    </recommendedName>
</protein>
<dbReference type="InterPro" id="IPR043128">
    <property type="entry name" value="Rev_trsase/Diguanyl_cyclase"/>
</dbReference>
<evidence type="ECO:0000256" key="1">
    <source>
        <dbReference type="ARBA" id="ARBA00012528"/>
    </source>
</evidence>
<organism evidence="4 5">
    <name type="scientific">Herbaspirillum rhizosphaerae</name>
    <dbReference type="NCBI Taxonomy" id="346179"/>
    <lineage>
        <taxon>Bacteria</taxon>
        <taxon>Pseudomonadati</taxon>
        <taxon>Pseudomonadota</taxon>
        <taxon>Betaproteobacteria</taxon>
        <taxon>Burkholderiales</taxon>
        <taxon>Oxalobacteraceae</taxon>
        <taxon>Herbaspirillum</taxon>
    </lineage>
</organism>
<dbReference type="PROSITE" id="PS50887">
    <property type="entry name" value="GGDEF"/>
    <property type="match status" value="1"/>
</dbReference>
<comment type="catalytic activity">
    <reaction evidence="2">
        <text>2 GTP = 3',3'-c-di-GMP + 2 diphosphate</text>
        <dbReference type="Rhea" id="RHEA:24898"/>
        <dbReference type="ChEBI" id="CHEBI:33019"/>
        <dbReference type="ChEBI" id="CHEBI:37565"/>
        <dbReference type="ChEBI" id="CHEBI:58805"/>
        <dbReference type="EC" id="2.7.7.65"/>
    </reaction>
</comment>
<evidence type="ECO:0000256" key="2">
    <source>
        <dbReference type="ARBA" id="ARBA00034247"/>
    </source>
</evidence>
<dbReference type="RefSeq" id="WP_408167289.1">
    <property type="nucleotide sequence ID" value="NZ_JAQQFR010000004.1"/>
</dbReference>
<dbReference type="NCBIfam" id="TIGR00254">
    <property type="entry name" value="GGDEF"/>
    <property type="match status" value="1"/>
</dbReference>
<keyword evidence="4" id="KW-0548">Nucleotidyltransferase</keyword>
<reference evidence="4 5" key="1">
    <citation type="journal article" date="2024" name="Chem. Sci.">
        <title>Discovery of megapolipeptins by genome mining of a Burkholderiales bacteria collection.</title>
        <authorList>
            <person name="Paulo B.S."/>
            <person name="Recchia M.J.J."/>
            <person name="Lee S."/>
            <person name="Fergusson C.H."/>
            <person name="Romanowski S.B."/>
            <person name="Hernandez A."/>
            <person name="Krull N."/>
            <person name="Liu D.Y."/>
            <person name="Cavanagh H."/>
            <person name="Bos A."/>
            <person name="Gray C.A."/>
            <person name="Murphy B.T."/>
            <person name="Linington R.G."/>
            <person name="Eustaquio A.S."/>
        </authorList>
    </citation>
    <scope>NUCLEOTIDE SEQUENCE [LARGE SCALE GENOMIC DNA]</scope>
    <source>
        <strain evidence="4 5">RL21-008-BIB-B</strain>
    </source>
</reference>
<sequence>MALIKSQPATLLEVMEHHIQFTENGIAVFDAEDRFIFHNQAFDCIFGLDASAMEGWTQDDWLTWMYVHRGGVNIEWDSLESWLAYVHSVSRSKPFRRFETDLMDGRWLLVSEQTYPSGHLVLHFADITLQKKTEMELKEAIAKIEHIAQTDELTNLPNRRHILSRFHEELLRAARYKHEFCFGILDIDHFKLVNDKYGHPAGDEVLRHFSKFLRDHLRSQDIVGRVGGEEFAILFPETKLDDALLVLSRINETLRKERLGQIAPDFSYSFSGGLVSSEPDLMEDCTLLMAKADKALYQAKNGGRNRVLRYQDDSLISIP</sequence>
<dbReference type="InterPro" id="IPR035965">
    <property type="entry name" value="PAS-like_dom_sf"/>
</dbReference>
<dbReference type="EC" id="2.7.7.65" evidence="1"/>
<dbReference type="SMART" id="SM00267">
    <property type="entry name" value="GGDEF"/>
    <property type="match status" value="1"/>
</dbReference>
<dbReference type="CDD" id="cd01949">
    <property type="entry name" value="GGDEF"/>
    <property type="match status" value="1"/>
</dbReference>
<dbReference type="GO" id="GO:0052621">
    <property type="term" value="F:diguanylate cyclase activity"/>
    <property type="evidence" value="ECO:0007669"/>
    <property type="project" value="UniProtKB-EC"/>
</dbReference>
<accession>A0ABW8Z7C2</accession>
<name>A0ABW8Z7C2_9BURK</name>
<dbReference type="PANTHER" id="PTHR45138">
    <property type="entry name" value="REGULATORY COMPONENTS OF SENSORY TRANSDUCTION SYSTEM"/>
    <property type="match status" value="1"/>
</dbReference>
<dbReference type="Gene3D" id="3.30.70.270">
    <property type="match status" value="1"/>
</dbReference>
<keyword evidence="4" id="KW-0808">Transferase</keyword>
<dbReference type="Pfam" id="PF00990">
    <property type="entry name" value="GGDEF"/>
    <property type="match status" value="1"/>
</dbReference>
<gene>
    <name evidence="4" type="ORF">PQR63_08335</name>
</gene>
<dbReference type="PANTHER" id="PTHR45138:SF9">
    <property type="entry name" value="DIGUANYLATE CYCLASE DGCM-RELATED"/>
    <property type="match status" value="1"/>
</dbReference>
<proteinExistence type="predicted"/>
<dbReference type="Proteomes" id="UP001629214">
    <property type="component" value="Unassembled WGS sequence"/>
</dbReference>
<evidence type="ECO:0000313" key="4">
    <source>
        <dbReference type="EMBL" id="MFL9878385.1"/>
    </source>
</evidence>
<dbReference type="InterPro" id="IPR000160">
    <property type="entry name" value="GGDEF_dom"/>
</dbReference>
<dbReference type="SUPFAM" id="SSF55785">
    <property type="entry name" value="PYP-like sensor domain (PAS domain)"/>
    <property type="match status" value="1"/>
</dbReference>
<dbReference type="SUPFAM" id="SSF55073">
    <property type="entry name" value="Nucleotide cyclase"/>
    <property type="match status" value="1"/>
</dbReference>
<evidence type="ECO:0000313" key="5">
    <source>
        <dbReference type="Proteomes" id="UP001629214"/>
    </source>
</evidence>
<dbReference type="InterPro" id="IPR050469">
    <property type="entry name" value="Diguanylate_Cyclase"/>
</dbReference>